<evidence type="ECO:0000256" key="1">
    <source>
        <dbReference type="SAM" id="MobiDB-lite"/>
    </source>
</evidence>
<gene>
    <name evidence="2" type="ORF">ENSA7_35240</name>
</gene>
<comment type="caution">
    <text evidence="2">The sequence shown here is derived from an EMBL/GenBank/DDBJ whole genome shotgun (WGS) entry which is preliminary data.</text>
</comment>
<dbReference type="RefSeq" id="WP_181233854.1">
    <property type="nucleotide sequence ID" value="NZ_PVNL01000069.1"/>
</dbReference>
<proteinExistence type="predicted"/>
<name>A0A2S9YNI8_9BACT</name>
<accession>A0A2S9YNI8</accession>
<organism evidence="2 3">
    <name type="scientific">Enhygromyxa salina</name>
    <dbReference type="NCBI Taxonomy" id="215803"/>
    <lineage>
        <taxon>Bacteria</taxon>
        <taxon>Pseudomonadati</taxon>
        <taxon>Myxococcota</taxon>
        <taxon>Polyangia</taxon>
        <taxon>Nannocystales</taxon>
        <taxon>Nannocystaceae</taxon>
        <taxon>Enhygromyxa</taxon>
    </lineage>
</organism>
<protein>
    <submittedName>
        <fullName evidence="2">Uncharacterized protein</fullName>
    </submittedName>
</protein>
<evidence type="ECO:0000313" key="2">
    <source>
        <dbReference type="EMBL" id="PRQ06648.1"/>
    </source>
</evidence>
<dbReference type="EMBL" id="PVNL01000069">
    <property type="protein sequence ID" value="PRQ06648.1"/>
    <property type="molecule type" value="Genomic_DNA"/>
</dbReference>
<feature type="region of interest" description="Disordered" evidence="1">
    <location>
        <begin position="1"/>
        <end position="51"/>
    </location>
</feature>
<sequence length="51" mass="5225">MLAVLQPMLATDNTRTKSGADAQTEAGEASEAGEEIDGAEPPVPVDQPEGE</sequence>
<dbReference type="AlphaFoldDB" id="A0A2S9YNI8"/>
<evidence type="ECO:0000313" key="3">
    <source>
        <dbReference type="Proteomes" id="UP000238823"/>
    </source>
</evidence>
<dbReference type="Proteomes" id="UP000238823">
    <property type="component" value="Unassembled WGS sequence"/>
</dbReference>
<reference evidence="2 3" key="1">
    <citation type="submission" date="2018-03" db="EMBL/GenBank/DDBJ databases">
        <title>Draft Genome Sequences of the Obligatory Marine Myxobacteria Enhygromyxa salina SWB007.</title>
        <authorList>
            <person name="Poehlein A."/>
            <person name="Moghaddam J.A."/>
            <person name="Harms H."/>
            <person name="Alanjari M."/>
            <person name="Koenig G.M."/>
            <person name="Daniel R."/>
            <person name="Schaeberle T.F."/>
        </authorList>
    </citation>
    <scope>NUCLEOTIDE SEQUENCE [LARGE SCALE GENOMIC DNA]</scope>
    <source>
        <strain evidence="2 3">SWB007</strain>
    </source>
</reference>